<dbReference type="Gene3D" id="3.90.190.20">
    <property type="entry name" value="Mur ligase, C-terminal domain"/>
    <property type="match status" value="1"/>
</dbReference>
<evidence type="ECO:0000256" key="7">
    <source>
        <dbReference type="ARBA" id="ARBA00013023"/>
    </source>
</evidence>
<evidence type="ECO:0000256" key="11">
    <source>
        <dbReference type="ARBA" id="ARBA00022723"/>
    </source>
</evidence>
<evidence type="ECO:0000256" key="2">
    <source>
        <dbReference type="ARBA" id="ARBA00002714"/>
    </source>
</evidence>
<evidence type="ECO:0000259" key="25">
    <source>
        <dbReference type="Pfam" id="PF08245"/>
    </source>
</evidence>
<evidence type="ECO:0000256" key="10">
    <source>
        <dbReference type="ARBA" id="ARBA00022598"/>
    </source>
</evidence>
<dbReference type="InterPro" id="IPR036565">
    <property type="entry name" value="Mur-like_cat_sf"/>
</dbReference>
<dbReference type="SUPFAM" id="SSF53623">
    <property type="entry name" value="MurD-like peptide ligases, catalytic domain"/>
    <property type="match status" value="1"/>
</dbReference>
<evidence type="ECO:0000256" key="5">
    <source>
        <dbReference type="ARBA" id="ARBA00008276"/>
    </source>
</evidence>
<dbReference type="GO" id="GO:0005524">
    <property type="term" value="F:ATP binding"/>
    <property type="evidence" value="ECO:0007669"/>
    <property type="project" value="UniProtKB-KW"/>
</dbReference>
<dbReference type="EC" id="6.3.2.12" evidence="7"/>
<dbReference type="STRING" id="364032.SAMN05443662_0749"/>
<comment type="subunit">
    <text evidence="6">Monomer.</text>
</comment>
<evidence type="ECO:0000256" key="23">
    <source>
        <dbReference type="PIRNR" id="PIRNR001563"/>
    </source>
</evidence>
<evidence type="ECO:0000259" key="24">
    <source>
        <dbReference type="Pfam" id="PF02875"/>
    </source>
</evidence>
<dbReference type="InterPro" id="IPR001645">
    <property type="entry name" value="Folylpolyglutamate_synth"/>
</dbReference>
<evidence type="ECO:0000256" key="22">
    <source>
        <dbReference type="ARBA" id="ARBA00049161"/>
    </source>
</evidence>
<proteinExistence type="inferred from homology"/>
<sequence>MHPHKDWSLTQWLDYQQRVHPNAIELGLERVRTVAERMELLPLKAPVVTVAGTNGKGSSVAMLEAILAGAYRIGTYTSPHLLRYNERIRLSGEPVDDDTLIAAFNRIENARGDIPLTFFEYGTLAALSIFSAQHLDLIVLEVGLGGRLDAANIVDADIALVTAVDVDHAQWLGNDREAIGREKAGIFRPQQKAVVSDPNPPKSVLEHAEELGVHLKRLGADFSYRTHGTGWDYHGAATLKHLPRPALRGDFQLQNAAGVLAVLEQLPAYFYLPRRLIERGLTQVRNPGRLEHREVKGQSWWVDVAHNPQAMAEVVAYLAPQRPLQVILGMMADKAIADTLRVLAPLAAVWDLAPLPGERALSPQALGQQLVQLGVPDSAIHFHDSMAAAVAAAQQRTLPVLVTGSFITAGEALQQIEHG</sequence>
<evidence type="ECO:0000256" key="1">
    <source>
        <dbReference type="ARBA" id="ARBA00001946"/>
    </source>
</evidence>
<comment type="catalytic activity">
    <reaction evidence="20">
        <text>10-formyltetrahydrofolyl-(gamma-L-Glu)(n) + L-glutamate + ATP = 10-formyltetrahydrofolyl-(gamma-L-Glu)(n+1) + ADP + phosphate + H(+)</text>
        <dbReference type="Rhea" id="RHEA:51904"/>
        <dbReference type="Rhea" id="RHEA-COMP:13088"/>
        <dbReference type="Rhea" id="RHEA-COMP:14300"/>
        <dbReference type="ChEBI" id="CHEBI:15378"/>
        <dbReference type="ChEBI" id="CHEBI:29985"/>
        <dbReference type="ChEBI" id="CHEBI:30616"/>
        <dbReference type="ChEBI" id="CHEBI:43474"/>
        <dbReference type="ChEBI" id="CHEBI:134413"/>
        <dbReference type="ChEBI" id="CHEBI:456216"/>
        <dbReference type="EC" id="6.3.2.17"/>
    </reaction>
</comment>
<evidence type="ECO:0000256" key="8">
    <source>
        <dbReference type="ARBA" id="ARBA00013025"/>
    </source>
</evidence>
<dbReference type="GO" id="GO:0004326">
    <property type="term" value="F:tetrahydrofolylpolyglutamate synthase activity"/>
    <property type="evidence" value="ECO:0007669"/>
    <property type="project" value="UniProtKB-EC"/>
</dbReference>
<dbReference type="PANTHER" id="PTHR11136:SF0">
    <property type="entry name" value="DIHYDROFOLATE SYNTHETASE-RELATED"/>
    <property type="match status" value="1"/>
</dbReference>
<gene>
    <name evidence="26" type="ORF">SAMN05443662_0749</name>
</gene>
<dbReference type="InterPro" id="IPR036615">
    <property type="entry name" value="Mur_ligase_C_dom_sf"/>
</dbReference>
<evidence type="ECO:0000256" key="16">
    <source>
        <dbReference type="ARBA" id="ARBA00030048"/>
    </source>
</evidence>
<evidence type="ECO:0000256" key="4">
    <source>
        <dbReference type="ARBA" id="ARBA00005150"/>
    </source>
</evidence>
<organism evidence="26 27">
    <name type="scientific">Sulfurivirga caldicuralii</name>
    <dbReference type="NCBI Taxonomy" id="364032"/>
    <lineage>
        <taxon>Bacteria</taxon>
        <taxon>Pseudomonadati</taxon>
        <taxon>Pseudomonadota</taxon>
        <taxon>Gammaproteobacteria</taxon>
        <taxon>Thiotrichales</taxon>
        <taxon>Piscirickettsiaceae</taxon>
        <taxon>Sulfurivirga</taxon>
    </lineage>
</organism>
<name>A0A1N6ESJ5_9GAMM</name>
<dbReference type="SUPFAM" id="SSF53244">
    <property type="entry name" value="MurD-like peptide ligases, peptide-binding domain"/>
    <property type="match status" value="1"/>
</dbReference>
<dbReference type="Proteomes" id="UP000198461">
    <property type="component" value="Unassembled WGS sequence"/>
</dbReference>
<dbReference type="NCBIfam" id="NF008101">
    <property type="entry name" value="PRK10846.1"/>
    <property type="match status" value="1"/>
</dbReference>
<dbReference type="GO" id="GO:0046654">
    <property type="term" value="P:tetrahydrofolate biosynthetic process"/>
    <property type="evidence" value="ECO:0007669"/>
    <property type="project" value="UniProtKB-UniPathway"/>
</dbReference>
<dbReference type="RefSeq" id="WP_074201056.1">
    <property type="nucleotide sequence ID" value="NZ_FSRE01000002.1"/>
</dbReference>
<evidence type="ECO:0000256" key="21">
    <source>
        <dbReference type="ARBA" id="ARBA00049035"/>
    </source>
</evidence>
<dbReference type="FunFam" id="3.40.1190.10:FF:000004">
    <property type="entry name" value="Dihydrofolate synthase/folylpolyglutamate synthase"/>
    <property type="match status" value="1"/>
</dbReference>
<comment type="similarity">
    <text evidence="5 23">Belongs to the folylpolyglutamate synthase family.</text>
</comment>
<keyword evidence="12 23" id="KW-0547">Nucleotide-binding</keyword>
<keyword evidence="27" id="KW-1185">Reference proteome</keyword>
<dbReference type="InterPro" id="IPR004101">
    <property type="entry name" value="Mur_ligase_C"/>
</dbReference>
<comment type="catalytic activity">
    <reaction evidence="19">
        <text>(6S)-5,6,7,8-tetrahydrofolyl-(gamma-L-Glu)(n) + L-glutamate + ATP = (6S)-5,6,7,8-tetrahydrofolyl-(gamma-L-Glu)(n+1) + ADP + phosphate + H(+)</text>
        <dbReference type="Rhea" id="RHEA:10580"/>
        <dbReference type="Rhea" id="RHEA-COMP:14738"/>
        <dbReference type="Rhea" id="RHEA-COMP:14740"/>
        <dbReference type="ChEBI" id="CHEBI:15378"/>
        <dbReference type="ChEBI" id="CHEBI:29985"/>
        <dbReference type="ChEBI" id="CHEBI:30616"/>
        <dbReference type="ChEBI" id="CHEBI:43474"/>
        <dbReference type="ChEBI" id="CHEBI:141005"/>
        <dbReference type="ChEBI" id="CHEBI:456216"/>
        <dbReference type="EC" id="6.3.2.17"/>
    </reaction>
</comment>
<dbReference type="OrthoDB" id="9809356at2"/>
<evidence type="ECO:0000256" key="18">
    <source>
        <dbReference type="ARBA" id="ARBA00032510"/>
    </source>
</evidence>
<comment type="catalytic activity">
    <reaction evidence="21">
        <text>(6R)-5,10-methylenetetrahydrofolyl-(gamma-L-Glu)(n) + L-glutamate + ATP = (6R)-5,10-methylenetetrahydrofolyl-(gamma-L-Glu)(n+1) + ADP + phosphate + H(+)</text>
        <dbReference type="Rhea" id="RHEA:51912"/>
        <dbReference type="Rhea" id="RHEA-COMP:13257"/>
        <dbReference type="Rhea" id="RHEA-COMP:13258"/>
        <dbReference type="ChEBI" id="CHEBI:15378"/>
        <dbReference type="ChEBI" id="CHEBI:29985"/>
        <dbReference type="ChEBI" id="CHEBI:30616"/>
        <dbReference type="ChEBI" id="CHEBI:43474"/>
        <dbReference type="ChEBI" id="CHEBI:136572"/>
        <dbReference type="ChEBI" id="CHEBI:456216"/>
        <dbReference type="EC" id="6.3.2.17"/>
    </reaction>
</comment>
<comment type="pathway">
    <text evidence="3">Cofactor biosynthesis; tetrahydrofolate biosynthesis; 7,8-dihydrofolate from 2-amino-4-hydroxy-6-hydroxymethyl-7,8-dihydropteridine diphosphate and 4-aminobenzoate: step 2/2.</text>
</comment>
<reference evidence="26 27" key="1">
    <citation type="submission" date="2016-11" db="EMBL/GenBank/DDBJ databases">
        <authorList>
            <person name="Jaros S."/>
            <person name="Januszkiewicz K."/>
            <person name="Wedrychowicz H."/>
        </authorList>
    </citation>
    <scope>NUCLEOTIDE SEQUENCE [LARGE SCALE GENOMIC DNA]</scope>
    <source>
        <strain evidence="26 27">DSM 17737</strain>
    </source>
</reference>
<dbReference type="PANTHER" id="PTHR11136">
    <property type="entry name" value="FOLYLPOLYGLUTAMATE SYNTHASE-RELATED"/>
    <property type="match status" value="1"/>
</dbReference>
<evidence type="ECO:0000256" key="14">
    <source>
        <dbReference type="ARBA" id="ARBA00022842"/>
    </source>
</evidence>
<protein>
    <recommendedName>
        <fullName evidence="9">Dihydrofolate synthase/folylpolyglutamate synthase</fullName>
        <ecNumber evidence="7">6.3.2.12</ecNumber>
        <ecNumber evidence="8">6.3.2.17</ecNumber>
    </recommendedName>
    <alternativeName>
        <fullName evidence="18">Folylpoly-gamma-glutamate synthetase-dihydrofolate synthetase</fullName>
    </alternativeName>
    <alternativeName>
        <fullName evidence="16">Folylpolyglutamate synthetase</fullName>
    </alternativeName>
    <alternativeName>
        <fullName evidence="17">Tetrahydrofolylpolyglutamate synthase</fullName>
    </alternativeName>
</protein>
<evidence type="ECO:0000256" key="15">
    <source>
        <dbReference type="ARBA" id="ARBA00022909"/>
    </source>
</evidence>
<dbReference type="Gene3D" id="3.40.1190.10">
    <property type="entry name" value="Mur-like, catalytic domain"/>
    <property type="match status" value="1"/>
</dbReference>
<feature type="domain" description="Mur ligase central" evidence="25">
    <location>
        <begin position="50"/>
        <end position="261"/>
    </location>
</feature>
<dbReference type="NCBIfam" id="TIGR01499">
    <property type="entry name" value="folC"/>
    <property type="match status" value="1"/>
</dbReference>
<dbReference type="InterPro" id="IPR013221">
    <property type="entry name" value="Mur_ligase_cen"/>
</dbReference>
<comment type="cofactor">
    <cofactor evidence="1">
        <name>Mg(2+)</name>
        <dbReference type="ChEBI" id="CHEBI:18420"/>
    </cofactor>
</comment>
<feature type="domain" description="Mur ligase C-terminal" evidence="24">
    <location>
        <begin position="288"/>
        <end position="405"/>
    </location>
</feature>
<evidence type="ECO:0000256" key="12">
    <source>
        <dbReference type="ARBA" id="ARBA00022741"/>
    </source>
</evidence>
<dbReference type="UniPathway" id="UPA00077">
    <property type="reaction ID" value="UER00157"/>
</dbReference>
<accession>A0A1N6ESJ5</accession>
<dbReference type="GO" id="GO:0046872">
    <property type="term" value="F:metal ion binding"/>
    <property type="evidence" value="ECO:0007669"/>
    <property type="project" value="UniProtKB-KW"/>
</dbReference>
<evidence type="ECO:0000256" key="20">
    <source>
        <dbReference type="ARBA" id="ARBA00047808"/>
    </source>
</evidence>
<dbReference type="PIRSF" id="PIRSF001563">
    <property type="entry name" value="Folylpolyglu_synth"/>
    <property type="match status" value="1"/>
</dbReference>
<dbReference type="GO" id="GO:0008841">
    <property type="term" value="F:dihydrofolate synthase activity"/>
    <property type="evidence" value="ECO:0007669"/>
    <property type="project" value="UniProtKB-EC"/>
</dbReference>
<keyword evidence="14" id="KW-0460">Magnesium</keyword>
<keyword evidence="10 23" id="KW-0436">Ligase</keyword>
<evidence type="ECO:0000256" key="13">
    <source>
        <dbReference type="ARBA" id="ARBA00022840"/>
    </source>
</evidence>
<keyword evidence="15" id="KW-0289">Folate biosynthesis</keyword>
<comment type="function">
    <text evidence="2">Functions in two distinct reactions of the de novo folate biosynthetic pathway. Catalyzes the addition of a glutamate residue to dihydropteroate (7,8-dihydropteroate or H2Pte) to form dihydrofolate (7,8-dihydrofolate monoglutamate or H2Pte-Glu). Also catalyzes successive additions of L-glutamate to tetrahydrofolate or 10-formyltetrahydrofolate or 5,10-methylenetetrahydrofolate, leading to folylpolyglutamate derivatives.</text>
</comment>
<evidence type="ECO:0000313" key="26">
    <source>
        <dbReference type="EMBL" id="SIN85978.1"/>
    </source>
</evidence>
<evidence type="ECO:0000256" key="19">
    <source>
        <dbReference type="ARBA" id="ARBA00047493"/>
    </source>
</evidence>
<evidence type="ECO:0000256" key="9">
    <source>
        <dbReference type="ARBA" id="ARBA00019357"/>
    </source>
</evidence>
<dbReference type="GO" id="GO:0046656">
    <property type="term" value="P:folic acid biosynthetic process"/>
    <property type="evidence" value="ECO:0007669"/>
    <property type="project" value="UniProtKB-KW"/>
</dbReference>
<comment type="pathway">
    <text evidence="4">Cofactor biosynthesis; tetrahydrofolylpolyglutamate biosynthesis.</text>
</comment>
<evidence type="ECO:0000256" key="6">
    <source>
        <dbReference type="ARBA" id="ARBA00011245"/>
    </source>
</evidence>
<dbReference type="EC" id="6.3.2.17" evidence="8"/>
<dbReference type="GO" id="GO:0005737">
    <property type="term" value="C:cytoplasm"/>
    <property type="evidence" value="ECO:0007669"/>
    <property type="project" value="TreeGrafter"/>
</dbReference>
<evidence type="ECO:0000313" key="27">
    <source>
        <dbReference type="Proteomes" id="UP000198461"/>
    </source>
</evidence>
<keyword evidence="13 23" id="KW-0067">ATP-binding</keyword>
<dbReference type="Pfam" id="PF02875">
    <property type="entry name" value="Mur_ligase_C"/>
    <property type="match status" value="1"/>
</dbReference>
<dbReference type="Pfam" id="PF08245">
    <property type="entry name" value="Mur_ligase_M"/>
    <property type="match status" value="1"/>
</dbReference>
<keyword evidence="11" id="KW-0479">Metal-binding</keyword>
<evidence type="ECO:0000256" key="3">
    <source>
        <dbReference type="ARBA" id="ARBA00004799"/>
    </source>
</evidence>
<comment type="catalytic activity">
    <reaction evidence="22">
        <text>7,8-dihydropteroate + L-glutamate + ATP = 7,8-dihydrofolate + ADP + phosphate + H(+)</text>
        <dbReference type="Rhea" id="RHEA:23584"/>
        <dbReference type="ChEBI" id="CHEBI:15378"/>
        <dbReference type="ChEBI" id="CHEBI:17839"/>
        <dbReference type="ChEBI" id="CHEBI:29985"/>
        <dbReference type="ChEBI" id="CHEBI:30616"/>
        <dbReference type="ChEBI" id="CHEBI:43474"/>
        <dbReference type="ChEBI" id="CHEBI:57451"/>
        <dbReference type="ChEBI" id="CHEBI:456216"/>
        <dbReference type="EC" id="6.3.2.12"/>
    </reaction>
</comment>
<evidence type="ECO:0000256" key="17">
    <source>
        <dbReference type="ARBA" id="ARBA00030592"/>
    </source>
</evidence>
<dbReference type="AlphaFoldDB" id="A0A1N6ESJ5"/>
<dbReference type="EMBL" id="FSRE01000002">
    <property type="protein sequence ID" value="SIN85978.1"/>
    <property type="molecule type" value="Genomic_DNA"/>
</dbReference>